<sequence>MFSIVRSRVIRVITDSRLKSSVPSGSSGSAGGEIVSGFAMYASIFCVSGIAYMAVKDSQSIPPLYHPNAPTQSAQLERTN</sequence>
<gene>
    <name evidence="1" type="ORF">TrLO_g9284</name>
</gene>
<evidence type="ECO:0000313" key="2">
    <source>
        <dbReference type="Proteomes" id="UP001165122"/>
    </source>
</evidence>
<accession>A0A9W7FQZ2</accession>
<comment type="caution">
    <text evidence="1">The sequence shown here is derived from an EMBL/GenBank/DDBJ whole genome shotgun (WGS) entry which is preliminary data.</text>
</comment>
<proteinExistence type="predicted"/>
<dbReference type="OrthoDB" id="10466776at2759"/>
<evidence type="ECO:0000313" key="1">
    <source>
        <dbReference type="EMBL" id="GMI16465.1"/>
    </source>
</evidence>
<keyword evidence="2" id="KW-1185">Reference proteome</keyword>
<protein>
    <submittedName>
        <fullName evidence="1">Uncharacterized protein</fullName>
    </submittedName>
</protein>
<organism evidence="1 2">
    <name type="scientific">Triparma laevis f. longispina</name>
    <dbReference type="NCBI Taxonomy" id="1714387"/>
    <lineage>
        <taxon>Eukaryota</taxon>
        <taxon>Sar</taxon>
        <taxon>Stramenopiles</taxon>
        <taxon>Ochrophyta</taxon>
        <taxon>Bolidophyceae</taxon>
        <taxon>Parmales</taxon>
        <taxon>Triparmaceae</taxon>
        <taxon>Triparma</taxon>
    </lineage>
</organism>
<name>A0A9W7FQZ2_9STRA</name>
<dbReference type="Proteomes" id="UP001165122">
    <property type="component" value="Unassembled WGS sequence"/>
</dbReference>
<reference evidence="2" key="1">
    <citation type="journal article" date="2023" name="Commun. Biol.">
        <title>Genome analysis of Parmales, the sister group of diatoms, reveals the evolutionary specialization of diatoms from phago-mixotrophs to photoautotrophs.</title>
        <authorList>
            <person name="Ban H."/>
            <person name="Sato S."/>
            <person name="Yoshikawa S."/>
            <person name="Yamada K."/>
            <person name="Nakamura Y."/>
            <person name="Ichinomiya M."/>
            <person name="Sato N."/>
            <person name="Blanc-Mathieu R."/>
            <person name="Endo H."/>
            <person name="Kuwata A."/>
            <person name="Ogata H."/>
        </authorList>
    </citation>
    <scope>NUCLEOTIDE SEQUENCE [LARGE SCALE GENOMIC DNA]</scope>
    <source>
        <strain evidence="2">NIES 3700</strain>
    </source>
</reference>
<dbReference type="EMBL" id="BRXW01000252">
    <property type="protein sequence ID" value="GMI16465.1"/>
    <property type="molecule type" value="Genomic_DNA"/>
</dbReference>
<dbReference type="AlphaFoldDB" id="A0A9W7FQZ2"/>